<dbReference type="PANTHER" id="PTHR11783">
    <property type="entry name" value="SULFOTRANSFERASE SULT"/>
    <property type="match status" value="1"/>
</dbReference>
<comment type="caution">
    <text evidence="4">The sequence shown here is derived from an EMBL/GenBank/DDBJ whole genome shotgun (WGS) entry which is preliminary data.</text>
</comment>
<sequence length="349" mass="40960">MSLKSGHRIVPLLFEEAEKQYQHFRGFRTGTIRLDPDGWFFTTSFISFGDKYYDFKFKPSDVVIMTYPKSGTTWTQEIVWTMMHNPNLNNPKATLPLLKRRPNLQFDFGISCSSVNIAAPGTILHNAFLQDHPNCNPKDGIFLQLAEFAEDPRIIKTHLPFSLLSPSLLETCKVIYMARDPRDVVVSYYHNSRLLNVMDFVGSMTDFVEHFVNDTLVYSPFWRHLKEAWNKRNHPNIHICFYEDMKANPKEEILRIHKFLDLDLTESQINDIVHYTSFQEMSKREDKKIIGSYTEVINPKILNEDGGFFRKGVTGDYKNKLSEEDIQKINEWTKENTRDMDDEFKYKIE</sequence>
<keyword evidence="5" id="KW-1185">Reference proteome</keyword>
<dbReference type="Proteomes" id="UP000326759">
    <property type="component" value="Unassembled WGS sequence"/>
</dbReference>
<dbReference type="InterPro" id="IPR027417">
    <property type="entry name" value="P-loop_NTPase"/>
</dbReference>
<gene>
    <name evidence="4" type="ORF">Anas_10896</name>
</gene>
<dbReference type="InterPro" id="IPR000863">
    <property type="entry name" value="Sulfotransferase_dom"/>
</dbReference>
<reference evidence="4 5" key="1">
    <citation type="journal article" date="2019" name="PLoS Biol.">
        <title>Sex chromosomes control vertical transmission of feminizing Wolbachia symbionts in an isopod.</title>
        <authorList>
            <person name="Becking T."/>
            <person name="Chebbi M.A."/>
            <person name="Giraud I."/>
            <person name="Moumen B."/>
            <person name="Laverre T."/>
            <person name="Caubet Y."/>
            <person name="Peccoud J."/>
            <person name="Gilbert C."/>
            <person name="Cordaux R."/>
        </authorList>
    </citation>
    <scope>NUCLEOTIDE SEQUENCE [LARGE SCALE GENOMIC DNA]</scope>
    <source>
        <strain evidence="4">ANa2</strain>
        <tissue evidence="4">Whole body excluding digestive tract and cuticle</tissue>
    </source>
</reference>
<dbReference type="OrthoDB" id="205623at2759"/>
<dbReference type="GO" id="GO:0008146">
    <property type="term" value="F:sulfotransferase activity"/>
    <property type="evidence" value="ECO:0007669"/>
    <property type="project" value="InterPro"/>
</dbReference>
<dbReference type="Pfam" id="PF00685">
    <property type="entry name" value="Sulfotransfer_1"/>
    <property type="match status" value="1"/>
</dbReference>
<organism evidence="4 5">
    <name type="scientific">Armadillidium nasatum</name>
    <dbReference type="NCBI Taxonomy" id="96803"/>
    <lineage>
        <taxon>Eukaryota</taxon>
        <taxon>Metazoa</taxon>
        <taxon>Ecdysozoa</taxon>
        <taxon>Arthropoda</taxon>
        <taxon>Crustacea</taxon>
        <taxon>Multicrustacea</taxon>
        <taxon>Malacostraca</taxon>
        <taxon>Eumalacostraca</taxon>
        <taxon>Peracarida</taxon>
        <taxon>Isopoda</taxon>
        <taxon>Oniscidea</taxon>
        <taxon>Crinocheta</taxon>
        <taxon>Armadillidiidae</taxon>
        <taxon>Armadillidium</taxon>
    </lineage>
</organism>
<proteinExistence type="inferred from homology"/>
<keyword evidence="2 4" id="KW-0808">Transferase</keyword>
<name>A0A5N5TCX6_9CRUS</name>
<evidence type="ECO:0000313" key="5">
    <source>
        <dbReference type="Proteomes" id="UP000326759"/>
    </source>
</evidence>
<protein>
    <submittedName>
        <fullName evidence="4">Sulfotransferase family cytosolic 1B member 1</fullName>
    </submittedName>
</protein>
<evidence type="ECO:0000313" key="4">
    <source>
        <dbReference type="EMBL" id="KAB7504382.1"/>
    </source>
</evidence>
<evidence type="ECO:0000259" key="3">
    <source>
        <dbReference type="Pfam" id="PF00685"/>
    </source>
</evidence>
<comment type="similarity">
    <text evidence="1">Belongs to the sulfotransferase 1 family.</text>
</comment>
<evidence type="ECO:0000256" key="2">
    <source>
        <dbReference type="ARBA" id="ARBA00022679"/>
    </source>
</evidence>
<dbReference type="AlphaFoldDB" id="A0A5N5TCX6"/>
<dbReference type="Gene3D" id="3.40.50.300">
    <property type="entry name" value="P-loop containing nucleotide triphosphate hydrolases"/>
    <property type="match status" value="1"/>
</dbReference>
<accession>A0A5N5TCX6</accession>
<feature type="domain" description="Sulfotransferase" evidence="3">
    <location>
        <begin position="59"/>
        <end position="340"/>
    </location>
</feature>
<evidence type="ECO:0000256" key="1">
    <source>
        <dbReference type="ARBA" id="ARBA00005771"/>
    </source>
</evidence>
<dbReference type="SUPFAM" id="SSF52540">
    <property type="entry name" value="P-loop containing nucleoside triphosphate hydrolases"/>
    <property type="match status" value="1"/>
</dbReference>
<dbReference type="EMBL" id="SEYY01003271">
    <property type="protein sequence ID" value="KAB7504382.1"/>
    <property type="molecule type" value="Genomic_DNA"/>
</dbReference>